<sequence>MNDPDLSYRDIKSTQKYELVPSKKISSDDDFAEYTRIVCMSDTHGNHRSIHVPKCDVLIHGGDFSKTGENHIVKDLADYFEELKQNGTVGKVICIAGNHDLTFQADTYRENWSRFHPKSGANNCSEIQDLKDDFKTKCIYLEDESFTDENGIEYYGSPYTPTYGHCWAFMKNRDEIGRVWDKIPETTDVLITHGPPLGRGDKCKFGNRAGCLNLLEQIQTRIKPRLHVFGHIHEDSGYTFDGTTLFVNASNVTIKYSPEQPCTVIDLPTIDKHAIPRVVIPQCHLTSLEILDWLEQHEYKQIYPYFANRKPLLDGNDLVQDDLNIENLACKLKMHSARLYKSDPSYIFNWKILKKELTNAMIHLRSCSYGSISPKMEREVRK</sequence>
<organism evidence="2 3">
    <name type="scientific">Chaetoceros tenuissimus</name>
    <dbReference type="NCBI Taxonomy" id="426638"/>
    <lineage>
        <taxon>Eukaryota</taxon>
        <taxon>Sar</taxon>
        <taxon>Stramenopiles</taxon>
        <taxon>Ochrophyta</taxon>
        <taxon>Bacillariophyta</taxon>
        <taxon>Coscinodiscophyceae</taxon>
        <taxon>Chaetocerotophycidae</taxon>
        <taxon>Chaetocerotales</taxon>
        <taxon>Chaetocerotaceae</taxon>
        <taxon>Chaetoceros</taxon>
    </lineage>
</organism>
<protein>
    <submittedName>
        <fullName evidence="2">Metallophosphoesterase MPPED2-like</fullName>
    </submittedName>
</protein>
<reference evidence="2 3" key="1">
    <citation type="journal article" date="2021" name="Sci. Rep.">
        <title>The genome of the diatom Chaetoceros tenuissimus carries an ancient integrated fragment of an extant virus.</title>
        <authorList>
            <person name="Hongo Y."/>
            <person name="Kimura K."/>
            <person name="Takaki Y."/>
            <person name="Yoshida Y."/>
            <person name="Baba S."/>
            <person name="Kobayashi G."/>
            <person name="Nagasaki K."/>
            <person name="Hano T."/>
            <person name="Tomaru Y."/>
        </authorList>
    </citation>
    <scope>NUCLEOTIDE SEQUENCE [LARGE SCALE GENOMIC DNA]</scope>
    <source>
        <strain evidence="2 3">NIES-3715</strain>
    </source>
</reference>
<name>A0AAD3CPR9_9STRA</name>
<accession>A0AAD3CPR9</accession>
<keyword evidence="3" id="KW-1185">Reference proteome</keyword>
<comment type="caution">
    <text evidence="2">The sequence shown here is derived from an EMBL/GenBank/DDBJ whole genome shotgun (WGS) entry which is preliminary data.</text>
</comment>
<dbReference type="Pfam" id="PF00149">
    <property type="entry name" value="Metallophos"/>
    <property type="match status" value="1"/>
</dbReference>
<dbReference type="GO" id="GO:0016787">
    <property type="term" value="F:hydrolase activity"/>
    <property type="evidence" value="ECO:0007669"/>
    <property type="project" value="InterPro"/>
</dbReference>
<dbReference type="EMBL" id="BLLK01000029">
    <property type="protein sequence ID" value="GFH48846.1"/>
    <property type="molecule type" value="Genomic_DNA"/>
</dbReference>
<dbReference type="Gene3D" id="3.60.21.10">
    <property type="match status" value="1"/>
</dbReference>
<dbReference type="Proteomes" id="UP001054902">
    <property type="component" value="Unassembled WGS sequence"/>
</dbReference>
<evidence type="ECO:0000313" key="3">
    <source>
        <dbReference type="Proteomes" id="UP001054902"/>
    </source>
</evidence>
<dbReference type="InterPro" id="IPR029052">
    <property type="entry name" value="Metallo-depent_PP-like"/>
</dbReference>
<dbReference type="PANTHER" id="PTHR12905">
    <property type="entry name" value="METALLOPHOSPHOESTERASE"/>
    <property type="match status" value="1"/>
</dbReference>
<dbReference type="CDD" id="cd07379">
    <property type="entry name" value="MPP_239FB"/>
    <property type="match status" value="1"/>
</dbReference>
<feature type="domain" description="Calcineurin-like phosphoesterase" evidence="1">
    <location>
        <begin position="36"/>
        <end position="234"/>
    </location>
</feature>
<dbReference type="PANTHER" id="PTHR12905:SF0">
    <property type="entry name" value="CALCINEURIN-LIKE PHOSPHOESTERASE DOMAIN-CONTAINING PROTEIN"/>
    <property type="match status" value="1"/>
</dbReference>
<proteinExistence type="predicted"/>
<dbReference type="AlphaFoldDB" id="A0AAD3CPR9"/>
<dbReference type="InterPro" id="IPR004843">
    <property type="entry name" value="Calcineurin-like_PHP"/>
</dbReference>
<dbReference type="SUPFAM" id="SSF56300">
    <property type="entry name" value="Metallo-dependent phosphatases"/>
    <property type="match status" value="1"/>
</dbReference>
<evidence type="ECO:0000259" key="1">
    <source>
        <dbReference type="Pfam" id="PF00149"/>
    </source>
</evidence>
<gene>
    <name evidence="2" type="ORF">CTEN210_05322</name>
</gene>
<dbReference type="InterPro" id="IPR051693">
    <property type="entry name" value="UPF0046_metallophosphoest"/>
</dbReference>
<evidence type="ECO:0000313" key="2">
    <source>
        <dbReference type="EMBL" id="GFH48846.1"/>
    </source>
</evidence>